<evidence type="ECO:0000256" key="2">
    <source>
        <dbReference type="ARBA" id="ARBA00022898"/>
    </source>
</evidence>
<dbReference type="GO" id="GO:0030170">
    <property type="term" value="F:pyridoxal phosphate binding"/>
    <property type="evidence" value="ECO:0007669"/>
    <property type="project" value="TreeGrafter"/>
</dbReference>
<dbReference type="InterPro" id="IPR001608">
    <property type="entry name" value="Ala_racemase_N"/>
</dbReference>
<name>A0A1H7GL74_9GAMM</name>
<evidence type="ECO:0000313" key="6">
    <source>
        <dbReference type="Proteomes" id="UP000199297"/>
    </source>
</evidence>
<dbReference type="OrthoDB" id="504078at2"/>
<reference evidence="6" key="1">
    <citation type="submission" date="2016-10" db="EMBL/GenBank/DDBJ databases">
        <authorList>
            <person name="Varghese N."/>
            <person name="Submissions S."/>
        </authorList>
    </citation>
    <scope>NUCLEOTIDE SEQUENCE [LARGE SCALE GENOMIC DNA]</scope>
    <source>
        <strain evidence="6">CGMCC 1.9127</strain>
    </source>
</reference>
<proteinExistence type="predicted"/>
<dbReference type="EMBL" id="FOBI01000001">
    <property type="protein sequence ID" value="SEK38834.1"/>
    <property type="molecule type" value="Genomic_DNA"/>
</dbReference>
<dbReference type="PANTHER" id="PTHR30511">
    <property type="entry name" value="ALANINE RACEMASE"/>
    <property type="match status" value="1"/>
</dbReference>
<evidence type="ECO:0000256" key="1">
    <source>
        <dbReference type="ARBA" id="ARBA00001933"/>
    </source>
</evidence>
<dbReference type="Proteomes" id="UP000199297">
    <property type="component" value="Unassembled WGS sequence"/>
</dbReference>
<accession>A0A1H7GL74</accession>
<sequence>MYPRVEINLEAIKHNLRLLTTRCRSAGIDVAAVVKLVCGDPVLLKTVVDAGIDVIADSRLENFQGLTGFSGKKLLLRLPMLSQVQQLVDTVDISLNSEIEIMRKIAATARQKGKTHDIILMLDLGDLREGIIDSDVLDGTIAELLTLEGINLLGLGSNLTCFGGVMPSTKALNKLITIKNQLETKFQLKLDVISGGNSGCLTLLDNGKLPVGVNQLRLGTSIFMGLGLNDQQIPGLQYDNFILVTEIIEIMDKPSVPMGEIGLDASGKVPSFEDLGIRKKALCAIGLQDINYAYISALDKAIKILGMSSDHLVLDISDSSQAYVVGDKLKFQLSYQGVLSAMNSSYIYKYYHDGAQPWQLLANIALPANGPSAKRQHTIAHN</sequence>
<keyword evidence="2" id="KW-0663">Pyridoxal phosphate</keyword>
<dbReference type="AlphaFoldDB" id="A0A1H7GL74"/>
<dbReference type="CDD" id="cd06815">
    <property type="entry name" value="PLPDE_III_AR_like_1"/>
    <property type="match status" value="1"/>
</dbReference>
<dbReference type="PANTHER" id="PTHR30511:SF3">
    <property type="entry name" value="LYSINE RACEMASE"/>
    <property type="match status" value="1"/>
</dbReference>
<dbReference type="Gene3D" id="3.20.20.10">
    <property type="entry name" value="Alanine racemase"/>
    <property type="match status" value="1"/>
</dbReference>
<dbReference type="Pfam" id="PF01168">
    <property type="entry name" value="Ala_racemase_N"/>
    <property type="match status" value="1"/>
</dbReference>
<comment type="cofactor">
    <cofactor evidence="1">
        <name>pyridoxal 5'-phosphate</name>
        <dbReference type="ChEBI" id="CHEBI:597326"/>
    </cofactor>
</comment>
<feature type="domain" description="Alanine racemase N-terminal" evidence="4">
    <location>
        <begin position="7"/>
        <end position="224"/>
    </location>
</feature>
<evidence type="ECO:0000313" key="5">
    <source>
        <dbReference type="EMBL" id="SEK38834.1"/>
    </source>
</evidence>
<dbReference type="STRING" id="641665.GCA_002104455_00470"/>
<keyword evidence="3" id="KW-0413">Isomerase</keyword>
<dbReference type="GO" id="GO:0005829">
    <property type="term" value="C:cytosol"/>
    <property type="evidence" value="ECO:0007669"/>
    <property type="project" value="TreeGrafter"/>
</dbReference>
<dbReference type="InterPro" id="IPR029066">
    <property type="entry name" value="PLP-binding_barrel"/>
</dbReference>
<gene>
    <name evidence="5" type="ORF">SAMN05216262_101233</name>
</gene>
<dbReference type="InterPro" id="IPR000821">
    <property type="entry name" value="Ala_racemase"/>
</dbReference>
<protein>
    <submittedName>
        <fullName evidence="5">Predicted amino acid racemase</fullName>
    </submittedName>
</protein>
<organism evidence="5 6">
    <name type="scientific">Colwellia chukchiensis</name>
    <dbReference type="NCBI Taxonomy" id="641665"/>
    <lineage>
        <taxon>Bacteria</taxon>
        <taxon>Pseudomonadati</taxon>
        <taxon>Pseudomonadota</taxon>
        <taxon>Gammaproteobacteria</taxon>
        <taxon>Alteromonadales</taxon>
        <taxon>Colwelliaceae</taxon>
        <taxon>Colwellia</taxon>
    </lineage>
</organism>
<evidence type="ECO:0000256" key="3">
    <source>
        <dbReference type="ARBA" id="ARBA00023235"/>
    </source>
</evidence>
<dbReference type="SUPFAM" id="SSF51419">
    <property type="entry name" value="PLP-binding barrel"/>
    <property type="match status" value="1"/>
</dbReference>
<dbReference type="RefSeq" id="WP_085282843.1">
    <property type="nucleotide sequence ID" value="NZ_FOBI01000001.1"/>
</dbReference>
<keyword evidence="6" id="KW-1185">Reference proteome</keyword>
<evidence type="ECO:0000259" key="4">
    <source>
        <dbReference type="Pfam" id="PF01168"/>
    </source>
</evidence>
<dbReference type="GO" id="GO:0008784">
    <property type="term" value="F:alanine racemase activity"/>
    <property type="evidence" value="ECO:0007669"/>
    <property type="project" value="TreeGrafter"/>
</dbReference>